<feature type="transmembrane region" description="Helical" evidence="2">
    <location>
        <begin position="413"/>
        <end position="433"/>
    </location>
</feature>
<dbReference type="EMBL" id="KZ819331">
    <property type="protein sequence ID" value="PWN19348.1"/>
    <property type="molecule type" value="Genomic_DNA"/>
</dbReference>
<evidence type="ECO:0000256" key="2">
    <source>
        <dbReference type="SAM" id="Phobius"/>
    </source>
</evidence>
<dbReference type="OrthoDB" id="2140105at2759"/>
<dbReference type="STRING" id="1684307.A0A316U3E8"/>
<feature type="domain" description="DUF3533" evidence="3">
    <location>
        <begin position="107"/>
        <end position="483"/>
    </location>
</feature>
<dbReference type="RefSeq" id="XP_025346508.1">
    <property type="nucleotide sequence ID" value="XM_025492886.1"/>
</dbReference>
<keyword evidence="2" id="KW-0812">Transmembrane</keyword>
<feature type="transmembrane region" description="Helical" evidence="2">
    <location>
        <begin position="312"/>
        <end position="330"/>
    </location>
</feature>
<protein>
    <recommendedName>
        <fullName evidence="3">DUF3533 domain-containing protein</fullName>
    </recommendedName>
</protein>
<sequence>MASAATTSSPSHTSTDSDHNTAPVHAEVQRDHSDVGAAAPLSQGGGPQKSTPYNGKEEASSSSNAEGDARNDLPIIPEEQRYFSIFDKQIASERKAFLKPLLFFFALTTIILWCVLPIFWGSTLLQEYYFPRLHIDVVDFDSIASGSSALVGPRVSAILASITAASGPHLTYEIVDPTTKYPGGYEQVMEAVRHSGPWGAVVIFGNATTAWTDAVQNGVTTYDPTGSVGIYFAGARFYQIVLLFLSSLLSENVHDGVYAASQAATAQFLCGNTNAAAVTTAAPAALGTAFSFFQYDVSPITAWASAAPMEAGLIYVTIFTFHFALVTFFGRMFSGLNNRLKLLSLIKLRLLAVTVMYFFLSLWYTCLNAAFQEPLYDHVGRAGFVVFWALNFVTLFALGLAMESMISLVTIKFFPFFLIFWIITNLTASFLPIDIMQPFYRWGYAFPFYQNVQATKIILYGILPNHFLGQYFGVLFAWSGVNLVFLPFCMWVERRRFEKGKEKERREKEGQKGE</sequence>
<gene>
    <name evidence="4" type="ORF">BCV69DRAFT_283983</name>
</gene>
<evidence type="ECO:0000256" key="1">
    <source>
        <dbReference type="SAM" id="MobiDB-lite"/>
    </source>
</evidence>
<evidence type="ECO:0000259" key="3">
    <source>
        <dbReference type="Pfam" id="PF12051"/>
    </source>
</evidence>
<dbReference type="GeneID" id="37014620"/>
<keyword evidence="2" id="KW-0472">Membrane</keyword>
<dbReference type="Proteomes" id="UP000245942">
    <property type="component" value="Unassembled WGS sequence"/>
</dbReference>
<keyword evidence="2" id="KW-1133">Transmembrane helix</keyword>
<accession>A0A316U3E8</accession>
<dbReference type="PANTHER" id="PTHR34814">
    <property type="entry name" value="NITROSOGUANIDINE RESISTANCE PROTEIN SNG1"/>
    <property type="match status" value="1"/>
</dbReference>
<dbReference type="InterPro" id="IPR053001">
    <property type="entry name" value="MNNG_permease-like"/>
</dbReference>
<proteinExistence type="predicted"/>
<dbReference type="InterPro" id="IPR022703">
    <property type="entry name" value="DUF3533"/>
</dbReference>
<feature type="region of interest" description="Disordered" evidence="1">
    <location>
        <begin position="1"/>
        <end position="71"/>
    </location>
</feature>
<evidence type="ECO:0000313" key="5">
    <source>
        <dbReference type="Proteomes" id="UP000245942"/>
    </source>
</evidence>
<evidence type="ECO:0000313" key="4">
    <source>
        <dbReference type="EMBL" id="PWN19348.1"/>
    </source>
</evidence>
<dbReference type="AlphaFoldDB" id="A0A316U3E8"/>
<feature type="transmembrane region" description="Helical" evidence="2">
    <location>
        <begin position="350"/>
        <end position="370"/>
    </location>
</feature>
<feature type="compositionally biased region" description="Low complexity" evidence="1">
    <location>
        <begin position="1"/>
        <end position="14"/>
    </location>
</feature>
<organism evidence="4 5">
    <name type="scientific">Pseudomicrostroma glucosiphilum</name>
    <dbReference type="NCBI Taxonomy" id="1684307"/>
    <lineage>
        <taxon>Eukaryota</taxon>
        <taxon>Fungi</taxon>
        <taxon>Dikarya</taxon>
        <taxon>Basidiomycota</taxon>
        <taxon>Ustilaginomycotina</taxon>
        <taxon>Exobasidiomycetes</taxon>
        <taxon>Microstromatales</taxon>
        <taxon>Microstromatales incertae sedis</taxon>
        <taxon>Pseudomicrostroma</taxon>
    </lineage>
</organism>
<feature type="transmembrane region" description="Helical" evidence="2">
    <location>
        <begin position="382"/>
        <end position="401"/>
    </location>
</feature>
<feature type="transmembrane region" description="Helical" evidence="2">
    <location>
        <begin position="471"/>
        <end position="492"/>
    </location>
</feature>
<dbReference type="PANTHER" id="PTHR34814:SF1">
    <property type="entry name" value="NITROSOGUANIDINE RESISTANCE PROTEIN SNG1"/>
    <property type="match status" value="1"/>
</dbReference>
<feature type="transmembrane region" description="Helical" evidence="2">
    <location>
        <begin position="101"/>
        <end position="120"/>
    </location>
</feature>
<dbReference type="GO" id="GO:0016020">
    <property type="term" value="C:membrane"/>
    <property type="evidence" value="ECO:0007669"/>
    <property type="project" value="TreeGrafter"/>
</dbReference>
<reference evidence="4 5" key="1">
    <citation type="journal article" date="2018" name="Mol. Biol. Evol.">
        <title>Broad Genomic Sampling Reveals a Smut Pathogenic Ancestry of the Fungal Clade Ustilaginomycotina.</title>
        <authorList>
            <person name="Kijpornyongpan T."/>
            <person name="Mondo S.J."/>
            <person name="Barry K."/>
            <person name="Sandor L."/>
            <person name="Lee J."/>
            <person name="Lipzen A."/>
            <person name="Pangilinan J."/>
            <person name="LaButti K."/>
            <person name="Hainaut M."/>
            <person name="Henrissat B."/>
            <person name="Grigoriev I.V."/>
            <person name="Spatafora J.W."/>
            <person name="Aime M.C."/>
        </authorList>
    </citation>
    <scope>NUCLEOTIDE SEQUENCE [LARGE SCALE GENOMIC DNA]</scope>
    <source>
        <strain evidence="4 5">MCA 4718</strain>
    </source>
</reference>
<name>A0A316U3E8_9BASI</name>
<dbReference type="Pfam" id="PF12051">
    <property type="entry name" value="DUF3533"/>
    <property type="match status" value="1"/>
</dbReference>
<keyword evidence="5" id="KW-1185">Reference proteome</keyword>